<dbReference type="PANTHER" id="PTHR36842:SF1">
    <property type="entry name" value="PROTEIN TOLB"/>
    <property type="match status" value="1"/>
</dbReference>
<sequence length="1136" mass="123064">MSRSPWRFSALCAAAIATTAPFVAQGQGAAPRAGARAPEKPLPLEVGRTFSLDTREGTWLSLDVSPDGSTIAFDMLGDLYTMPFAGGDATRITSGMAFDAQPRFSPDGKSIVFISDREGADNVHAVDLATKTVKAITRGKTNVYLSAEWSPDGKYIVASKGGFRGGLPTLWMYHADGGNGMSLYTAPPNAAPGTAVQQAGAAFSADGKSIWYTQRTGAWNYNSQFPQYQIYVYNRDTGEREVQSTRYGSAVRPTLSPDGKWLVYGSRYEDKTGLRVRELATGEERWLAYPTQRDEMESRAPLDALPGMSFTPDSKELIASYANKIWRVAIDGSGQTEIPFRVQATVEAGPELAFKYPISDSAQFTVRQIRDAVPSPDGKQLAFIALEKLYVMDYPGGTPRRVSTLNTIESEPAWSPDGKSLAWVTWSDDGGRLYKTAVSPRAAAPVLLSKVVGTLRQPVWSPNGTRIVLTQTAAQGRRDQTGVTAPTNIVWYPATPTAVGGSEPTLIARAAGRSVPHFSKDTSRIYLSSNANGLVSIRWDGSDEQRHLRVTGPAAGGNVDDHDVNPSELMLQRDAEEPNTPGPSATLTLMSPSGDVALAQINQDFYTVVVPPRGTQPSVSVADPNTAAVPVKRLTDIGGQFPAWSSNGKRVHWSIGNAHVVYDLDSAAVRDAAIAASRRDSTVADSLRPRPYAPAEKRVLVQATRDIPRGTVVLRNARMITMKGDEIIARGDLVITSNRITAVGASGSVTVPAGATEMDLAGATVIPGFVDTHAHLRAERGTIHETQPWAYLANLAYGVTTTRDPQTATTDVLTYQDMVDAGQIIGPRIFSTGPGIFDRDLIRDQEHARSILKRYSSYYDTKTIKMYVAGVRQTRQWIIKAAREQQLMPTTEGSLDVKLNLSETIDGYPGLEHSMGIVPLGSDVTKFMAWSNRTYTPTLLVNYGGPWGENYFYTKENPYGDPKLQRFTAYEELALKTRRRMASMPGGGTAGGWFRDEEYIFPQLATEATKILRAGGRLGIGSHGQLQGLGYHWELWAMASGGMTPMEALRTATAMGAQAIGLQGDVGSIEVGKLADLVVLDADPLVNLRNTLKIKFVMKNGRMYDGNTLAETYPTKRDGPVVPNRPIAPATKAGSK</sequence>
<dbReference type="InterPro" id="IPR011059">
    <property type="entry name" value="Metal-dep_hydrolase_composite"/>
</dbReference>
<reference evidence="5 6" key="1">
    <citation type="submission" date="2020-05" db="EMBL/GenBank/DDBJ databases">
        <title>Complete genome sequence of Gemmatimonas greenlandica TET16.</title>
        <authorList>
            <person name="Zeng Y."/>
        </authorList>
    </citation>
    <scope>NUCLEOTIDE SEQUENCE [LARGE SCALE GENOMIC DNA]</scope>
    <source>
        <strain evidence="5 6">TET16</strain>
    </source>
</reference>
<evidence type="ECO:0000256" key="2">
    <source>
        <dbReference type="SAM" id="MobiDB-lite"/>
    </source>
</evidence>
<dbReference type="Gene3D" id="2.30.40.10">
    <property type="entry name" value="Urease, subunit C, domain 1"/>
    <property type="match status" value="2"/>
</dbReference>
<feature type="signal peptide" evidence="3">
    <location>
        <begin position="1"/>
        <end position="24"/>
    </location>
</feature>
<evidence type="ECO:0000256" key="1">
    <source>
        <dbReference type="ARBA" id="ARBA00009820"/>
    </source>
</evidence>
<dbReference type="SUPFAM" id="SSF51338">
    <property type="entry name" value="Composite domain of metallo-dependent hydrolases"/>
    <property type="match status" value="1"/>
</dbReference>
<dbReference type="Pfam" id="PF07676">
    <property type="entry name" value="PD40"/>
    <property type="match status" value="2"/>
</dbReference>
<dbReference type="InterPro" id="IPR011659">
    <property type="entry name" value="WD40"/>
</dbReference>
<dbReference type="SUPFAM" id="SSF51556">
    <property type="entry name" value="Metallo-dependent hydrolases"/>
    <property type="match status" value="1"/>
</dbReference>
<evidence type="ECO:0000313" key="6">
    <source>
        <dbReference type="Proteomes" id="UP000500938"/>
    </source>
</evidence>
<gene>
    <name evidence="5" type="ORF">HKW67_18695</name>
</gene>
<proteinExistence type="inferred from homology"/>
<dbReference type="InterPro" id="IPR006680">
    <property type="entry name" value="Amidohydro-rel"/>
</dbReference>
<organism evidence="5 6">
    <name type="scientific">Gemmatimonas groenlandica</name>
    <dbReference type="NCBI Taxonomy" id="2732249"/>
    <lineage>
        <taxon>Bacteria</taxon>
        <taxon>Pseudomonadati</taxon>
        <taxon>Gemmatimonadota</taxon>
        <taxon>Gemmatimonadia</taxon>
        <taxon>Gemmatimonadales</taxon>
        <taxon>Gemmatimonadaceae</taxon>
        <taxon>Gemmatimonas</taxon>
    </lineage>
</organism>
<dbReference type="RefSeq" id="WP_171226826.1">
    <property type="nucleotide sequence ID" value="NZ_CP053085.1"/>
</dbReference>
<comment type="similarity">
    <text evidence="1">Belongs to the TolB family.</text>
</comment>
<protein>
    <submittedName>
        <fullName evidence="5">Amidohydrolase family protein</fullName>
    </submittedName>
</protein>
<dbReference type="GO" id="GO:0016810">
    <property type="term" value="F:hydrolase activity, acting on carbon-nitrogen (but not peptide) bonds"/>
    <property type="evidence" value="ECO:0007669"/>
    <property type="project" value="InterPro"/>
</dbReference>
<dbReference type="KEGG" id="ggr:HKW67_18695"/>
<accession>A0A6M4IYR8</accession>
<dbReference type="InterPro" id="IPR011042">
    <property type="entry name" value="6-blade_b-propeller_TolB-like"/>
</dbReference>
<dbReference type="SUPFAM" id="SSF69304">
    <property type="entry name" value="Tricorn protease N-terminal domain"/>
    <property type="match status" value="1"/>
</dbReference>
<dbReference type="InterPro" id="IPR032466">
    <property type="entry name" value="Metal_Hydrolase"/>
</dbReference>
<keyword evidence="3" id="KW-0732">Signal</keyword>
<dbReference type="PANTHER" id="PTHR36842">
    <property type="entry name" value="PROTEIN TOLB HOMOLOG"/>
    <property type="match status" value="1"/>
</dbReference>
<dbReference type="SUPFAM" id="SSF82171">
    <property type="entry name" value="DPP6 N-terminal domain-like"/>
    <property type="match status" value="1"/>
</dbReference>
<dbReference type="Gene3D" id="3.20.20.140">
    <property type="entry name" value="Metal-dependent hydrolases"/>
    <property type="match status" value="2"/>
</dbReference>
<name>A0A6M4IYR8_9BACT</name>
<feature type="domain" description="Amidohydrolase-related" evidence="4">
    <location>
        <begin position="1037"/>
        <end position="1102"/>
    </location>
</feature>
<evidence type="ECO:0000256" key="3">
    <source>
        <dbReference type="SAM" id="SignalP"/>
    </source>
</evidence>
<dbReference type="EMBL" id="CP053085">
    <property type="protein sequence ID" value="QJR37391.1"/>
    <property type="molecule type" value="Genomic_DNA"/>
</dbReference>
<feature type="chain" id="PRO_5026899054" evidence="3">
    <location>
        <begin position="25"/>
        <end position="1136"/>
    </location>
</feature>
<dbReference type="Proteomes" id="UP000500938">
    <property type="component" value="Chromosome"/>
</dbReference>
<evidence type="ECO:0000313" key="5">
    <source>
        <dbReference type="EMBL" id="QJR37391.1"/>
    </source>
</evidence>
<keyword evidence="5" id="KW-0378">Hydrolase</keyword>
<dbReference type="AlphaFoldDB" id="A0A6M4IYR8"/>
<evidence type="ECO:0000259" key="4">
    <source>
        <dbReference type="Pfam" id="PF01979"/>
    </source>
</evidence>
<keyword evidence="6" id="KW-1185">Reference proteome</keyword>
<dbReference type="Pfam" id="PF01979">
    <property type="entry name" value="Amidohydro_1"/>
    <property type="match status" value="1"/>
</dbReference>
<dbReference type="Pfam" id="PF26549">
    <property type="entry name" value="Tricorn_N"/>
    <property type="match status" value="1"/>
</dbReference>
<feature type="region of interest" description="Disordered" evidence="2">
    <location>
        <begin position="1115"/>
        <end position="1136"/>
    </location>
</feature>
<dbReference type="Gene3D" id="2.120.10.30">
    <property type="entry name" value="TolB, C-terminal domain"/>
    <property type="match status" value="2"/>
</dbReference>